<evidence type="ECO:0000313" key="2">
    <source>
        <dbReference type="EMBL" id="THU05501.1"/>
    </source>
</evidence>
<accession>A0A4S8FEN9</accession>
<feature type="coiled-coil region" evidence="1">
    <location>
        <begin position="15"/>
        <end position="70"/>
    </location>
</feature>
<dbReference type="OrthoDB" id="8688831at2"/>
<comment type="caution">
    <text evidence="2">The sequence shown here is derived from an EMBL/GenBank/DDBJ whole genome shotgun (WGS) entry which is preliminary data.</text>
</comment>
<dbReference type="Gene3D" id="1.20.5.340">
    <property type="match status" value="1"/>
</dbReference>
<dbReference type="AlphaFoldDB" id="A0A4S8FEN9"/>
<reference evidence="2 3" key="1">
    <citation type="journal article" date="2015" name="Antonie Van Leeuwenhoek">
        <title>Lampropedia puyangensis sp. nov., isolated from symptomatic bark of Populus ? euramericana canker and emended description of Lampropedia hyalina (Ehrenberg 1832) Lee et al. 2004.</title>
        <authorList>
            <person name="Li Y."/>
            <person name="Wang T."/>
            <person name="Piao C.G."/>
            <person name="Wang L.F."/>
            <person name="Tian G.Z."/>
            <person name="Zhu T.H."/>
            <person name="Guo M.W."/>
        </authorList>
    </citation>
    <scope>NUCLEOTIDE SEQUENCE [LARGE SCALE GENOMIC DNA]</scope>
    <source>
        <strain evidence="2 3">2-bin</strain>
    </source>
</reference>
<name>A0A4S8FEN9_9BURK</name>
<protein>
    <submittedName>
        <fullName evidence="2">DUF904 domain-containing protein</fullName>
    </submittedName>
</protein>
<evidence type="ECO:0000313" key="3">
    <source>
        <dbReference type="Proteomes" id="UP000308917"/>
    </source>
</evidence>
<keyword evidence="3" id="KW-1185">Reference proteome</keyword>
<proteinExistence type="predicted"/>
<evidence type="ECO:0000256" key="1">
    <source>
        <dbReference type="SAM" id="Coils"/>
    </source>
</evidence>
<dbReference type="EMBL" id="STFG01000001">
    <property type="protein sequence ID" value="THU05501.1"/>
    <property type="molecule type" value="Genomic_DNA"/>
</dbReference>
<gene>
    <name evidence="2" type="ORF">E9531_02925</name>
</gene>
<dbReference type="Proteomes" id="UP000308917">
    <property type="component" value="Unassembled WGS sequence"/>
</dbReference>
<keyword evidence="1" id="KW-0175">Coiled coil</keyword>
<sequence>MQTPNSLTETLSLQIDQLLERLRTAEQGHAQLAQQVQLLTQERDGLVQRLHTARDRVDALLERLPDLQNALEGKP</sequence>
<organism evidence="2 3">
    <name type="scientific">Lampropedia puyangensis</name>
    <dbReference type="NCBI Taxonomy" id="1330072"/>
    <lineage>
        <taxon>Bacteria</taxon>
        <taxon>Pseudomonadati</taxon>
        <taxon>Pseudomonadota</taxon>
        <taxon>Betaproteobacteria</taxon>
        <taxon>Burkholderiales</taxon>
        <taxon>Comamonadaceae</taxon>
        <taxon>Lampropedia</taxon>
    </lineage>
</organism>
<dbReference type="RefSeq" id="WP_136572210.1">
    <property type="nucleotide sequence ID" value="NZ_STFG01000001.1"/>
</dbReference>